<accession>I4B1M9</accession>
<protein>
    <submittedName>
        <fullName evidence="2">Restriction endonuclease</fullName>
    </submittedName>
</protein>
<keyword evidence="2" id="KW-0255">Endonuclease</keyword>
<proteinExistence type="predicted"/>
<keyword evidence="2" id="KW-0378">Hydrolase</keyword>
<feature type="domain" description="HNH nuclease" evidence="1">
    <location>
        <begin position="152"/>
        <end position="202"/>
    </location>
</feature>
<evidence type="ECO:0000313" key="3">
    <source>
        <dbReference type="Proteomes" id="UP000006048"/>
    </source>
</evidence>
<gene>
    <name evidence="2" type="ordered locus">Turpa_0532</name>
</gene>
<reference evidence="2 3" key="1">
    <citation type="submission" date="2012-06" db="EMBL/GenBank/DDBJ databases">
        <title>The complete chromosome of genome of Turneriella parva DSM 21527.</title>
        <authorList>
            <consortium name="US DOE Joint Genome Institute (JGI-PGF)"/>
            <person name="Lucas S."/>
            <person name="Han J."/>
            <person name="Lapidus A."/>
            <person name="Bruce D."/>
            <person name="Goodwin L."/>
            <person name="Pitluck S."/>
            <person name="Peters L."/>
            <person name="Kyrpides N."/>
            <person name="Mavromatis K."/>
            <person name="Ivanova N."/>
            <person name="Mikhailova N."/>
            <person name="Chertkov O."/>
            <person name="Detter J.C."/>
            <person name="Tapia R."/>
            <person name="Han C."/>
            <person name="Land M."/>
            <person name="Hauser L."/>
            <person name="Markowitz V."/>
            <person name="Cheng J.-F."/>
            <person name="Hugenholtz P."/>
            <person name="Woyke T."/>
            <person name="Wu D."/>
            <person name="Gronow S."/>
            <person name="Wellnitz S."/>
            <person name="Brambilla E."/>
            <person name="Klenk H.-P."/>
            <person name="Eisen J.A."/>
        </authorList>
    </citation>
    <scope>NUCLEOTIDE SEQUENCE [LARGE SCALE GENOMIC DNA]</scope>
    <source>
        <strain evidence="3">ATCC BAA-1111 / DSM 21527 / NCTC 11395 / H</strain>
    </source>
</reference>
<sequence>MAARRNTWTRKQLIVALEFYCRTPFGKLHSRNPEIIKLAKVIGRTPGALAMKLVNFASFDPVLRERGIRGLAGAGAGDRLVWDEFSGHWEELALQSAQIKSSLGEENKTDELPDFILKEIHPDQTESKSLVKIRRVQGFFRDAVLSSYEYQCAFCGFAVVPMLNASHIIPWSRTTTQRADPQNGLALCAFHDRAFDRGFMSLQPDLQIMLSPEVKKAKPSKMHQVSLLGLEGKVMTAPIRFLPDNAALDYHRANIFRS</sequence>
<evidence type="ECO:0000259" key="1">
    <source>
        <dbReference type="Pfam" id="PF13391"/>
    </source>
</evidence>
<evidence type="ECO:0000313" key="2">
    <source>
        <dbReference type="EMBL" id="AFM11186.1"/>
    </source>
</evidence>
<dbReference type="GO" id="GO:0004519">
    <property type="term" value="F:endonuclease activity"/>
    <property type="evidence" value="ECO:0007669"/>
    <property type="project" value="UniProtKB-KW"/>
</dbReference>
<keyword evidence="2" id="KW-0540">Nuclease</keyword>
<dbReference type="InterPro" id="IPR003615">
    <property type="entry name" value="HNH_nuc"/>
</dbReference>
<dbReference type="KEGG" id="tpx:Turpa_0532"/>
<name>I4B1M9_TURPD</name>
<organism evidence="2 3">
    <name type="scientific">Turneriella parva (strain ATCC BAA-1111 / DSM 21527 / NCTC 11395 / H)</name>
    <name type="common">Leptospira parva</name>
    <dbReference type="NCBI Taxonomy" id="869212"/>
    <lineage>
        <taxon>Bacteria</taxon>
        <taxon>Pseudomonadati</taxon>
        <taxon>Spirochaetota</taxon>
        <taxon>Spirochaetia</taxon>
        <taxon>Leptospirales</taxon>
        <taxon>Leptospiraceae</taxon>
        <taxon>Turneriella</taxon>
    </lineage>
</organism>
<dbReference type="EMBL" id="CP002959">
    <property type="protein sequence ID" value="AFM11186.1"/>
    <property type="molecule type" value="Genomic_DNA"/>
</dbReference>
<dbReference type="AlphaFoldDB" id="I4B1M9"/>
<keyword evidence="3" id="KW-1185">Reference proteome</keyword>
<dbReference type="Proteomes" id="UP000006048">
    <property type="component" value="Chromosome"/>
</dbReference>
<dbReference type="Pfam" id="PF13391">
    <property type="entry name" value="HNH_2"/>
    <property type="match status" value="1"/>
</dbReference>
<dbReference type="HOGENOM" id="CLU_1048763_0_0_12"/>
<dbReference type="REBASE" id="49104">
    <property type="entry name" value="Tpa21527ORF532P"/>
</dbReference>